<comment type="subcellular location">
    <subcellularLocation>
        <location evidence="1">Membrane</location>
        <topology evidence="1">Multi-pass membrane protein</topology>
    </subcellularLocation>
</comment>
<evidence type="ECO:0000256" key="5">
    <source>
        <dbReference type="ARBA" id="ARBA00022692"/>
    </source>
</evidence>
<feature type="transmembrane region" description="Helical" evidence="13">
    <location>
        <begin position="43"/>
        <end position="62"/>
    </location>
</feature>
<organism evidence="14 15">
    <name type="scientific">Planctobacterium marinum</name>
    <dbReference type="NCBI Taxonomy" id="1631968"/>
    <lineage>
        <taxon>Bacteria</taxon>
        <taxon>Pseudomonadati</taxon>
        <taxon>Pseudomonadota</taxon>
        <taxon>Gammaproteobacteria</taxon>
        <taxon>Alteromonadales</taxon>
        <taxon>Alteromonadaceae</taxon>
        <taxon>Planctobacterium</taxon>
    </lineage>
</organism>
<keyword evidence="6" id="KW-0631">Potassium channel</keyword>
<feature type="transmembrane region" description="Helical" evidence="13">
    <location>
        <begin position="82"/>
        <end position="107"/>
    </location>
</feature>
<dbReference type="AlphaFoldDB" id="A0AA48KU27"/>
<keyword evidence="7" id="KW-0630">Potassium</keyword>
<keyword evidence="11" id="KW-0407">Ion channel</keyword>
<evidence type="ECO:0000256" key="12">
    <source>
        <dbReference type="ARBA" id="ARBA00034430"/>
    </source>
</evidence>
<evidence type="ECO:0000256" key="10">
    <source>
        <dbReference type="ARBA" id="ARBA00023136"/>
    </source>
</evidence>
<keyword evidence="8 13" id="KW-1133">Transmembrane helix</keyword>
<evidence type="ECO:0000256" key="3">
    <source>
        <dbReference type="ARBA" id="ARBA00022448"/>
    </source>
</evidence>
<accession>A0AA48KU27</accession>
<evidence type="ECO:0000256" key="4">
    <source>
        <dbReference type="ARBA" id="ARBA00022538"/>
    </source>
</evidence>
<evidence type="ECO:0000256" key="1">
    <source>
        <dbReference type="ARBA" id="ARBA00004141"/>
    </source>
</evidence>
<dbReference type="GO" id="GO:0015252">
    <property type="term" value="F:proton channel activity"/>
    <property type="evidence" value="ECO:0007669"/>
    <property type="project" value="InterPro"/>
</dbReference>
<evidence type="ECO:0000256" key="2">
    <source>
        <dbReference type="ARBA" id="ARBA00006920"/>
    </source>
</evidence>
<sequence length="233" mass="26167">MSALPGEQMNRIETFVAAAFAFAVSMLVISVDSIPSNFEELQGAAKNIPAFAASFAILAWIWHEHASWCRKYGLEDTRTIVLSCLLVFLVLVYIYPLRLMMQGLMGFLSQGWFPFDMDFEATWQVRFLFGFYAVGFLLLSLTFAGLFHHAAQKAAEIGLSDEETRIAKTEAIIWLSGASVCVLALLLCILVPSNWIGYTGFTYFLLFPQNFILREKVLKKVANKIIKPEGNNN</sequence>
<proteinExistence type="inferred from homology"/>
<dbReference type="GO" id="GO:0016020">
    <property type="term" value="C:membrane"/>
    <property type="evidence" value="ECO:0007669"/>
    <property type="project" value="UniProtKB-SubCell"/>
</dbReference>
<reference evidence="14" key="1">
    <citation type="submission" date="2023-01" db="EMBL/GenBank/DDBJ databases">
        <title>Complete genome sequence of Planctobacterium marinum strain Dej080120_11.</title>
        <authorList>
            <person name="Ueki S."/>
            <person name="Maruyama F."/>
        </authorList>
    </citation>
    <scope>NUCLEOTIDE SEQUENCE</scope>
    <source>
        <strain evidence="14">Dej080120_11</strain>
    </source>
</reference>
<dbReference type="Proteomes" id="UP001333710">
    <property type="component" value="Chromosome"/>
</dbReference>
<dbReference type="Pfam" id="PF06736">
    <property type="entry name" value="TMEM175"/>
    <property type="match status" value="1"/>
</dbReference>
<dbReference type="EMBL" id="AP027272">
    <property type="protein sequence ID" value="BDX06020.1"/>
    <property type="molecule type" value="Genomic_DNA"/>
</dbReference>
<evidence type="ECO:0000256" key="7">
    <source>
        <dbReference type="ARBA" id="ARBA00022958"/>
    </source>
</evidence>
<evidence type="ECO:0000313" key="14">
    <source>
        <dbReference type="EMBL" id="BDX06020.1"/>
    </source>
</evidence>
<protein>
    <recommendedName>
        <fullName evidence="16">DUF1211 domain-containing protein</fullName>
    </recommendedName>
</protein>
<evidence type="ECO:0000256" key="9">
    <source>
        <dbReference type="ARBA" id="ARBA00023065"/>
    </source>
</evidence>
<keyword evidence="5 13" id="KW-0812">Transmembrane</keyword>
<evidence type="ECO:0000256" key="11">
    <source>
        <dbReference type="ARBA" id="ARBA00023303"/>
    </source>
</evidence>
<name>A0AA48KU27_9ALTE</name>
<comment type="similarity">
    <text evidence="2">Belongs to the TMEM175 family.</text>
</comment>
<dbReference type="GO" id="GO:0005267">
    <property type="term" value="F:potassium channel activity"/>
    <property type="evidence" value="ECO:0007669"/>
    <property type="project" value="UniProtKB-KW"/>
</dbReference>
<keyword evidence="10 13" id="KW-0472">Membrane</keyword>
<evidence type="ECO:0000313" key="15">
    <source>
        <dbReference type="Proteomes" id="UP001333710"/>
    </source>
</evidence>
<keyword evidence="3" id="KW-0813">Transport</keyword>
<dbReference type="InterPro" id="IPR010617">
    <property type="entry name" value="TMEM175-like"/>
</dbReference>
<feature type="transmembrane region" description="Helical" evidence="13">
    <location>
        <begin position="127"/>
        <end position="150"/>
    </location>
</feature>
<feature type="transmembrane region" description="Helical" evidence="13">
    <location>
        <begin position="171"/>
        <end position="189"/>
    </location>
</feature>
<gene>
    <name evidence="14" type="ORF">MACH26_15410</name>
</gene>
<feature type="transmembrane region" description="Helical" evidence="13">
    <location>
        <begin position="12"/>
        <end position="31"/>
    </location>
</feature>
<feature type="transmembrane region" description="Helical" evidence="13">
    <location>
        <begin position="195"/>
        <end position="213"/>
    </location>
</feature>
<keyword evidence="15" id="KW-1185">Reference proteome</keyword>
<keyword evidence="4" id="KW-0633">Potassium transport</keyword>
<evidence type="ECO:0000256" key="8">
    <source>
        <dbReference type="ARBA" id="ARBA00022989"/>
    </source>
</evidence>
<keyword evidence="9" id="KW-0406">Ion transport</keyword>
<dbReference type="KEGG" id="pmaw:MACH26_15410"/>
<comment type="catalytic activity">
    <reaction evidence="12">
        <text>K(+)(in) = K(+)(out)</text>
        <dbReference type="Rhea" id="RHEA:29463"/>
        <dbReference type="ChEBI" id="CHEBI:29103"/>
    </reaction>
</comment>
<evidence type="ECO:0000256" key="6">
    <source>
        <dbReference type="ARBA" id="ARBA00022826"/>
    </source>
</evidence>
<evidence type="ECO:0008006" key="16">
    <source>
        <dbReference type="Google" id="ProtNLM"/>
    </source>
</evidence>
<evidence type="ECO:0000256" key="13">
    <source>
        <dbReference type="SAM" id="Phobius"/>
    </source>
</evidence>